<dbReference type="WBParaSite" id="ACRNAN_scaffold28069.g6904.t1">
    <property type="protein sequence ID" value="ACRNAN_scaffold28069.g6904.t1"/>
    <property type="gene ID" value="ACRNAN_scaffold28069.g6904"/>
</dbReference>
<dbReference type="Proteomes" id="UP000887540">
    <property type="component" value="Unplaced"/>
</dbReference>
<name>A0A914DIJ4_9BILA</name>
<proteinExistence type="predicted"/>
<organism evidence="1 2">
    <name type="scientific">Acrobeloides nanus</name>
    <dbReference type="NCBI Taxonomy" id="290746"/>
    <lineage>
        <taxon>Eukaryota</taxon>
        <taxon>Metazoa</taxon>
        <taxon>Ecdysozoa</taxon>
        <taxon>Nematoda</taxon>
        <taxon>Chromadorea</taxon>
        <taxon>Rhabditida</taxon>
        <taxon>Tylenchina</taxon>
        <taxon>Cephalobomorpha</taxon>
        <taxon>Cephaloboidea</taxon>
        <taxon>Cephalobidae</taxon>
        <taxon>Acrobeloides</taxon>
    </lineage>
</organism>
<evidence type="ECO:0000313" key="2">
    <source>
        <dbReference type="WBParaSite" id="ACRNAN_scaffold28069.g6904.t1"/>
    </source>
</evidence>
<sequence length="74" mass="9059">MVQDMVLLFKKLVEKKSLVVYGHHRIHSFFITWRDRTIEYVYYIKSLMRRHVYNENPSTVEDWGLGTKLIREGW</sequence>
<keyword evidence="1" id="KW-1185">Reference proteome</keyword>
<evidence type="ECO:0000313" key="1">
    <source>
        <dbReference type="Proteomes" id="UP000887540"/>
    </source>
</evidence>
<dbReference type="AlphaFoldDB" id="A0A914DIJ4"/>
<protein>
    <submittedName>
        <fullName evidence="2">Uncharacterized protein</fullName>
    </submittedName>
</protein>
<reference evidence="2" key="1">
    <citation type="submission" date="2022-11" db="UniProtKB">
        <authorList>
            <consortium name="WormBaseParasite"/>
        </authorList>
    </citation>
    <scope>IDENTIFICATION</scope>
</reference>
<accession>A0A914DIJ4</accession>